<dbReference type="Pfam" id="PF00078">
    <property type="entry name" value="RVT_1"/>
    <property type="match status" value="2"/>
</dbReference>
<evidence type="ECO:0000259" key="9">
    <source>
        <dbReference type="PROSITE" id="PS50994"/>
    </source>
</evidence>
<dbReference type="SUPFAM" id="SSF50630">
    <property type="entry name" value="Acid proteases"/>
    <property type="match status" value="1"/>
</dbReference>
<dbReference type="EC" id="2.7.7.49" evidence="1"/>
<keyword evidence="4" id="KW-0540">Nuclease</keyword>
<dbReference type="GO" id="GO:0016787">
    <property type="term" value="F:hydrolase activity"/>
    <property type="evidence" value="ECO:0007669"/>
    <property type="project" value="UniProtKB-KW"/>
</dbReference>
<keyword evidence="7 10" id="KW-0695">RNA-directed DNA polymerase</keyword>
<name>A0A6L2L582_TANCI</name>
<dbReference type="CDD" id="cd00303">
    <property type="entry name" value="retropepsin_like"/>
    <property type="match status" value="1"/>
</dbReference>
<dbReference type="Gene3D" id="4.10.60.10">
    <property type="entry name" value="Zinc finger, CCHC-type"/>
    <property type="match status" value="1"/>
</dbReference>
<keyword evidence="5" id="KW-0255">Endonuclease</keyword>
<evidence type="ECO:0000256" key="8">
    <source>
        <dbReference type="SAM" id="MobiDB-lite"/>
    </source>
</evidence>
<dbReference type="Gene3D" id="3.10.10.10">
    <property type="entry name" value="HIV Type 1 Reverse Transcriptase, subunit A, domain 1"/>
    <property type="match status" value="1"/>
</dbReference>
<dbReference type="Pfam" id="PF17921">
    <property type="entry name" value="Integrase_H2C2"/>
    <property type="match status" value="1"/>
</dbReference>
<evidence type="ECO:0000256" key="2">
    <source>
        <dbReference type="ARBA" id="ARBA00022679"/>
    </source>
</evidence>
<dbReference type="InterPro" id="IPR005162">
    <property type="entry name" value="Retrotrans_gag_dom"/>
</dbReference>
<dbReference type="InterPro" id="IPR050951">
    <property type="entry name" value="Retrovirus_Pol_polyprotein"/>
</dbReference>
<feature type="compositionally biased region" description="Low complexity" evidence="8">
    <location>
        <begin position="429"/>
        <end position="439"/>
    </location>
</feature>
<protein>
    <recommendedName>
        <fullName evidence="1">RNA-directed DNA polymerase</fullName>
        <ecNumber evidence="1">2.7.7.49</ecNumber>
    </recommendedName>
</protein>
<dbReference type="GO" id="GO:0008270">
    <property type="term" value="F:zinc ion binding"/>
    <property type="evidence" value="ECO:0007669"/>
    <property type="project" value="InterPro"/>
</dbReference>
<dbReference type="PANTHER" id="PTHR37984:SF5">
    <property type="entry name" value="PROTEIN NYNRIN-LIKE"/>
    <property type="match status" value="1"/>
</dbReference>
<dbReference type="SMART" id="SM00343">
    <property type="entry name" value="ZnF_C2HC"/>
    <property type="match status" value="2"/>
</dbReference>
<dbReference type="CDD" id="cd01647">
    <property type="entry name" value="RT_LTR"/>
    <property type="match status" value="1"/>
</dbReference>
<keyword evidence="6" id="KW-0378">Hydrolase</keyword>
<dbReference type="EMBL" id="BKCJ010003718">
    <property type="protein sequence ID" value="GEU56756.1"/>
    <property type="molecule type" value="Genomic_DNA"/>
</dbReference>
<feature type="region of interest" description="Disordered" evidence="8">
    <location>
        <begin position="1372"/>
        <end position="1405"/>
    </location>
</feature>
<evidence type="ECO:0000256" key="4">
    <source>
        <dbReference type="ARBA" id="ARBA00022722"/>
    </source>
</evidence>
<dbReference type="InterPro" id="IPR001878">
    <property type="entry name" value="Znf_CCHC"/>
</dbReference>
<evidence type="ECO:0000256" key="5">
    <source>
        <dbReference type="ARBA" id="ARBA00022759"/>
    </source>
</evidence>
<comment type="caution">
    <text evidence="10">The sequence shown here is derived from an EMBL/GenBank/DDBJ whole genome shotgun (WGS) entry which is preliminary data.</text>
</comment>
<dbReference type="InterPro" id="IPR012337">
    <property type="entry name" value="RNaseH-like_sf"/>
</dbReference>
<dbReference type="GO" id="GO:0004519">
    <property type="term" value="F:endonuclease activity"/>
    <property type="evidence" value="ECO:0007669"/>
    <property type="project" value="UniProtKB-KW"/>
</dbReference>
<evidence type="ECO:0000256" key="3">
    <source>
        <dbReference type="ARBA" id="ARBA00022695"/>
    </source>
</evidence>
<dbReference type="Pfam" id="PF08284">
    <property type="entry name" value="RVP_2"/>
    <property type="match status" value="1"/>
</dbReference>
<dbReference type="Gene3D" id="2.40.70.10">
    <property type="entry name" value="Acid Proteases"/>
    <property type="match status" value="2"/>
</dbReference>
<dbReference type="InterPro" id="IPR001584">
    <property type="entry name" value="Integrase_cat-core"/>
</dbReference>
<dbReference type="Pfam" id="PF17917">
    <property type="entry name" value="RT_RNaseH"/>
    <property type="match status" value="1"/>
</dbReference>
<feature type="region of interest" description="Disordered" evidence="8">
    <location>
        <begin position="608"/>
        <end position="635"/>
    </location>
</feature>
<keyword evidence="2" id="KW-0808">Transferase</keyword>
<dbReference type="PANTHER" id="PTHR37984">
    <property type="entry name" value="PROTEIN CBG26694"/>
    <property type="match status" value="1"/>
</dbReference>
<dbReference type="InterPro" id="IPR000477">
    <property type="entry name" value="RT_dom"/>
</dbReference>
<feature type="compositionally biased region" description="Low complexity" evidence="8">
    <location>
        <begin position="1647"/>
        <end position="1674"/>
    </location>
</feature>
<dbReference type="InterPro" id="IPR043502">
    <property type="entry name" value="DNA/RNA_pol_sf"/>
</dbReference>
<dbReference type="InterPro" id="IPR043128">
    <property type="entry name" value="Rev_trsase/Diguanyl_cyclase"/>
</dbReference>
<dbReference type="InterPro" id="IPR041588">
    <property type="entry name" value="Integrase_H2C2"/>
</dbReference>
<evidence type="ECO:0000256" key="1">
    <source>
        <dbReference type="ARBA" id="ARBA00012493"/>
    </source>
</evidence>
<accession>A0A6L2L582</accession>
<feature type="compositionally biased region" description="Polar residues" evidence="8">
    <location>
        <begin position="1675"/>
        <end position="1706"/>
    </location>
</feature>
<gene>
    <name evidence="10" type="ORF">Tci_028734</name>
</gene>
<sequence length="3295" mass="374657">MSLLQEALDACFALTRRVEHLKYDKVAQTLEITKLKRRVKKLKKGNRVRVLKLQRIIFRIILHGGYFEYWKARLVVLAPPSPDYVPGPEHPPLHAYVLEFVLEPVYLEFMPPKDDVLPTKEQPLPATVSPTANLPRYIFESDPEEEDEDPEEDPADYPTDREDDDDEEEEESEDKANDEAVMIRLRAEASSTSHLLLSSTSPSRIPPLLPIPLPASSLPLFHPSTDCRADVHEVTLPPRKRLCIALGPKFKVRENSSTPTARPTEGFRADYGFVGTLDNEIRRDPKRERMTDFVMTVRQDTDEIYGRLDDAHDDRLLMSGQLNMLRRDRCAHAHIARLMESKASLSHEAWLQSMYASDTARAEVMSLRTTLLAQQSEITGLRAADRIRQPQLVEALTLLKILQTQMTGLQGPARGPAHPEKMAPKRTTRSTPATTTTTTTTPVTNAQLKALINQGVVDALGAHDADRSRNGKYNHDPGTGVRRQAPPARECTYQDFMKCKPLYFKGINGWNSHIKTVGPNVSYAMTWTNLKKKITDMYCPRGEIKKLEVELWNLKVKGINVVSYNQRFQKLALMCTRMFPKESDKIKRYIDGLPDMIYESVMASKPKTMQDNQQQHKKQNIGRAYTAGSGDKKPYGGSRPLCSKCNYHHDGKCAPKCHKCNRVGHLARDYKSTINANTANNQKGNEAGQKPTCFECGAHGHFKREFPNLKNNNHGNQGRNGNAPAKVYAVGHVGINPDSNVVTVTFLLNNRYAYILFDTSADRSFVSTAFSYQIDITSTTLDHYYDVELADGRITGLNTIIWGFTLNFLNHPFDIDLMPIELGIFNVIIGMDWLEKYHAAIVCAEKITVLMDLMNRVYKPYLDKFVIVFIDDILIYSKNKEEHKEHLKLILELLKKEELYAKFSKYEFWIPKELNMRQRRWLELLSDYDCEIRYHSGKENVVADALSRKEQDKPLRVRALVMTIGLELPKQISNAQTEARKPENIKNEDVGGSDKMYQDMKKLYWWPNMKAGITTYVRKCMTYAKVKAEHQRPSGLLRSLKKVLGTSLDMSTAYHRQTDRQSKRTIQNLKDMLRACVIDFRKGWINHLSLVEFSYNNSYHASIKAVPFEALYGRKCRSPVCWAEVGDVQLLVFPLDGLHYDDKLHFVEEPVEIMDRKFKWFKQSRIPIVKVAFGRIRGAFSVIDLHYRFTHSSTTPIPIFCCDPIWGCFKTYEPADTPMVKKSKLDEDPQGKVVDLTCYRGMIDTLMYLTASRPDLVFDVCMCPRYQEKPIEKHLHAVKRIFRYLRGTINMGLWYPKDSCIALTAFTYAGHAGYQHTRKMGIRRVVPKNYNLKGERFLIASRFPTPSLAYSFFSLRATVTSSSKIFRDQTSNLNSFTNPTPKGRIRRSSKQKVENSNFEENPLSPEVPMAENQTMAQLLQAPTDGYEDAIVIPEIAATNFELKHGLINLQRFDESFSEAWDHFNDLLMACPHHGFFELHQLDTFYNALNVNDQDSLNSTAGGNFLDKMPADCLKIIESKSKVRQTRAKAVVAKVNSNSSTPAVSSDIAELKDMVRALLLDKKNKYSAQTLSPTPASIKVVEPNCVTCGGTHAYQNCPATSGNIYQDNIQEYVSQATAANYGQGNTGFRPQMVANQIQPPGFPPVQNTQNNFNLGNNFNQNRGGNFNQSNFNQSQLHRPQVNQPSAYQAPVSQTQRSGTLPGNTVTNPKEDLKGITTRSGVAYQGPTIPTPSKVAKQRTEPVVAPVSAPLPILKPSIPYPSRRDTERCRDQANEQIEKFYEIFKDMSFEISFTDALMLMPKFASTLKVLIGNKEKLNRTESKPVGIAKDVKVKVGVFHFPDDFVVVEFEPDPRVPLILERCFLKTSRALIDVHKGELTLRIENEAITYNSDQTSRYSANYDQITANKINVTDEACEEYSQEVLGFSDVTASGSPTPSDDPNVSTTSPMLTPFGDSDFLLFEEADAFLGLEDDPDSPKLDPSYYDPEGDILLLEAILNSDHSPPLLNHEQYVPSFKEELKAYETKTIKSSIDESPEVELKDLPPHLDPWVSPVHCVPKKGGFIVVVNEENELIPTRLVTEWRVCINYRKLNEATRKDHFPLPFMDQMLERLAGNEYYCFLDGFSGYFQIPINPRDQEKTTFTCPYGTFAYRRMPFGLCNAPGTFQRCMLSIFHDMVEKTMEVFMDDFSVFGNSFKNCLSRLDKMLQRCEDTKLCLNWEKSHFMVKEGIVLDHKISKNRIEVDKAKIDVIAKLPHPTTVKGVRTFLGHTGFYRRFINDFSKISRPMTHLLEKDTPFVFSEDCIQAFQTLKKKLTEAPILIAPNWDLPFKFMCDASDFAIGAVLEQRHEKHFRPIHYASKTLTGAKSNYTMTEKEMLAVVYAFEKFRSYLIMNKCIVHTDHSALKYLFAKKDAKARLLRWVLLLQKFHFDVIDTKGAENLAADHLSRLENPYENVLDPKETNQNFPLETLRYVDSTEEQVFQRCETLFLGRPFLFKVCADQVIRRCVHDKEALDILEACHNGPTGGHHGANLTAKKGIDFMGPFPSSRGNKYILVTVDYLSKWVEAKALPTNDARVVCKFLKSLFARFGAPRAIISDSDTHFWNDQFEKGVTKCVVNVDVYKMILDICPRVEGLNFTDVPDDDTTLAFFIKLRYKGPLYKYTNMFVDHMHQPWRTLASIINKCLSGKTTSNDKLRKSRIDILWGMFYRENVDYPELIWEDIAYQIDHRKEKRPRREKCSSCGALYTRDCSCSKGSVEDKVLVPKPPKNYARCAKCGHPVNGPYCQGCSLLREKLEEDLVTYFQNFQNTSESSDDSTNVVNAPREPIVVKQDHGVKSSQNPPHIDKCCCECGNALDGIYCQQCICKSSGKGAHTGYNCPPKIPIISNPKPYNQTMNNELPQTLPSFDSMCYSDKENSVPCVSKPNFVDESSNIFNPSPQLLYILVNSAGAMLNMVTTVHLKLPLIIRSRVTVKTLISRKISMIFNNSISVVISMGACTRLFNVSNSQNMIMEQMTQFSSMCKLVCQFFQKKQEEKRIEEEQVPNARYWKIPACCDDDDDYDSAITPVLSTEEPVDSLSMGDEHLDTIPATESDEVIKSSVEDLVPIPCESEGILDTMCDVHLVNNPTPRKAKNHFEIVTNSNDDISSSDDDSLHNENIEYVKASPHDSELVSLEAAEIVILEVEEIEDDNLREKLTNVHLLIANIEALKDNPTPSFEFLAKSFSTSPTPFLEGTNTFHNSFLEFENFYFDLEEISSGNTTTHSDISLSEYDAFIFDFTHEEFADELAHIISPPEYDCFYF</sequence>
<evidence type="ECO:0000256" key="7">
    <source>
        <dbReference type="ARBA" id="ARBA00022918"/>
    </source>
</evidence>
<dbReference type="CDD" id="cd09274">
    <property type="entry name" value="RNase_HI_RT_Ty3"/>
    <property type="match status" value="1"/>
</dbReference>
<feature type="region of interest" description="Disordered" evidence="8">
    <location>
        <begin position="465"/>
        <end position="486"/>
    </location>
</feature>
<organism evidence="10">
    <name type="scientific">Tanacetum cinerariifolium</name>
    <name type="common">Dalmatian daisy</name>
    <name type="synonym">Chrysanthemum cinerariifolium</name>
    <dbReference type="NCBI Taxonomy" id="118510"/>
    <lineage>
        <taxon>Eukaryota</taxon>
        <taxon>Viridiplantae</taxon>
        <taxon>Streptophyta</taxon>
        <taxon>Embryophyta</taxon>
        <taxon>Tracheophyta</taxon>
        <taxon>Spermatophyta</taxon>
        <taxon>Magnoliopsida</taxon>
        <taxon>eudicotyledons</taxon>
        <taxon>Gunneridae</taxon>
        <taxon>Pentapetalae</taxon>
        <taxon>asterids</taxon>
        <taxon>campanulids</taxon>
        <taxon>Asterales</taxon>
        <taxon>Asteraceae</taxon>
        <taxon>Asteroideae</taxon>
        <taxon>Anthemideae</taxon>
        <taxon>Anthemidinae</taxon>
        <taxon>Tanacetum</taxon>
    </lineage>
</organism>
<evidence type="ECO:0000256" key="6">
    <source>
        <dbReference type="ARBA" id="ARBA00022801"/>
    </source>
</evidence>
<feature type="region of interest" description="Disordered" evidence="8">
    <location>
        <begin position="141"/>
        <end position="179"/>
    </location>
</feature>
<evidence type="ECO:0000313" key="10">
    <source>
        <dbReference type="EMBL" id="GEU56756.1"/>
    </source>
</evidence>
<feature type="domain" description="Integrase catalytic" evidence="9">
    <location>
        <begin position="2515"/>
        <end position="2605"/>
    </location>
</feature>
<dbReference type="FunFam" id="3.30.70.270:FF:000020">
    <property type="entry name" value="Transposon Tf2-6 polyprotein-like Protein"/>
    <property type="match status" value="1"/>
</dbReference>
<dbReference type="Pfam" id="PF03732">
    <property type="entry name" value="Retrotrans_gag"/>
    <property type="match status" value="1"/>
</dbReference>
<dbReference type="Gene3D" id="3.30.70.270">
    <property type="match status" value="3"/>
</dbReference>
<feature type="compositionally biased region" description="Basic and acidic residues" evidence="8">
    <location>
        <begin position="465"/>
        <end position="475"/>
    </location>
</feature>
<feature type="compositionally biased region" description="Acidic residues" evidence="8">
    <location>
        <begin position="141"/>
        <end position="173"/>
    </location>
</feature>
<feature type="region of interest" description="Disordered" evidence="8">
    <location>
        <begin position="409"/>
        <end position="439"/>
    </location>
</feature>
<dbReference type="Gene3D" id="3.30.420.10">
    <property type="entry name" value="Ribonuclease H-like superfamily/Ribonuclease H"/>
    <property type="match status" value="2"/>
</dbReference>
<dbReference type="InterPro" id="IPR021109">
    <property type="entry name" value="Peptidase_aspartic_dom_sf"/>
</dbReference>
<proteinExistence type="predicted"/>
<dbReference type="FunFam" id="3.10.20.370:FF:000001">
    <property type="entry name" value="Retrovirus-related Pol polyprotein from transposon 17.6-like protein"/>
    <property type="match status" value="1"/>
</dbReference>
<dbReference type="SUPFAM" id="SSF56672">
    <property type="entry name" value="DNA/RNA polymerases"/>
    <property type="match status" value="2"/>
</dbReference>
<dbReference type="GO" id="GO:0015074">
    <property type="term" value="P:DNA integration"/>
    <property type="evidence" value="ECO:0007669"/>
    <property type="project" value="InterPro"/>
</dbReference>
<dbReference type="GO" id="GO:0003964">
    <property type="term" value="F:RNA-directed DNA polymerase activity"/>
    <property type="evidence" value="ECO:0007669"/>
    <property type="project" value="UniProtKB-KW"/>
</dbReference>
<dbReference type="Gene3D" id="1.10.340.70">
    <property type="match status" value="1"/>
</dbReference>
<dbReference type="SUPFAM" id="SSF53098">
    <property type="entry name" value="Ribonuclease H-like"/>
    <property type="match status" value="2"/>
</dbReference>
<reference evidence="10" key="1">
    <citation type="journal article" date="2019" name="Sci. Rep.">
        <title>Draft genome of Tanacetum cinerariifolium, the natural source of mosquito coil.</title>
        <authorList>
            <person name="Yamashiro T."/>
            <person name="Shiraishi A."/>
            <person name="Satake H."/>
            <person name="Nakayama K."/>
        </authorList>
    </citation>
    <scope>NUCLEOTIDE SEQUENCE</scope>
</reference>
<feature type="region of interest" description="Disordered" evidence="8">
    <location>
        <begin position="1647"/>
        <end position="1711"/>
    </location>
</feature>
<keyword evidence="3" id="KW-0548">Nucleotidyltransferase</keyword>
<dbReference type="InterPro" id="IPR036397">
    <property type="entry name" value="RNaseH_sf"/>
</dbReference>
<dbReference type="InterPro" id="IPR041373">
    <property type="entry name" value="RT_RNaseH"/>
</dbReference>
<dbReference type="GO" id="GO:0003676">
    <property type="term" value="F:nucleic acid binding"/>
    <property type="evidence" value="ECO:0007669"/>
    <property type="project" value="InterPro"/>
</dbReference>
<dbReference type="PROSITE" id="PS50994">
    <property type="entry name" value="INTEGRASE"/>
    <property type="match status" value="1"/>
</dbReference>